<evidence type="ECO:0000313" key="1">
    <source>
        <dbReference type="EMBL" id="SUC35157.1"/>
    </source>
</evidence>
<dbReference type="Pfam" id="PF09615">
    <property type="entry name" value="Cas_Csy3"/>
    <property type="match status" value="1"/>
</dbReference>
<dbReference type="EMBL" id="UGUA01000002">
    <property type="protein sequence ID" value="SUC35157.1"/>
    <property type="molecule type" value="Genomic_DNA"/>
</dbReference>
<dbReference type="InterPro" id="IPR013399">
    <property type="entry name" value="CRISPR-assoc_prot_Csy3"/>
</dbReference>
<organism evidence="1 2">
    <name type="scientific">Providencia rustigianii</name>
    <dbReference type="NCBI Taxonomy" id="158850"/>
    <lineage>
        <taxon>Bacteria</taxon>
        <taxon>Pseudomonadati</taxon>
        <taxon>Pseudomonadota</taxon>
        <taxon>Gammaproteobacteria</taxon>
        <taxon>Enterobacterales</taxon>
        <taxon>Morganellaceae</taxon>
        <taxon>Providencia</taxon>
    </lineage>
</organism>
<proteinExistence type="predicted"/>
<accession>A0A379G2I4</accession>
<reference evidence="1 2" key="1">
    <citation type="submission" date="2018-06" db="EMBL/GenBank/DDBJ databases">
        <authorList>
            <consortium name="Pathogen Informatics"/>
            <person name="Doyle S."/>
        </authorList>
    </citation>
    <scope>NUCLEOTIDE SEQUENCE [LARGE SCALE GENOMIC DNA]</scope>
    <source>
        <strain evidence="1 2">NCTC12026</strain>
    </source>
</reference>
<name>A0A379G2I4_9GAMM</name>
<dbReference type="Proteomes" id="UP000255129">
    <property type="component" value="Unassembled WGS sequence"/>
</dbReference>
<evidence type="ECO:0000313" key="2">
    <source>
        <dbReference type="Proteomes" id="UP000255129"/>
    </source>
</evidence>
<dbReference type="RefSeq" id="WP_115164167.1">
    <property type="nucleotide sequence ID" value="NZ_UGUA01000002.1"/>
</dbReference>
<dbReference type="NCBIfam" id="TIGR02566">
    <property type="entry name" value="cas_Csy3"/>
    <property type="match status" value="1"/>
</dbReference>
<gene>
    <name evidence="1" type="ORF">NCTC12026_01540</name>
</gene>
<sequence length="340" mass="37836">MAKNNDVASVLAFEKKLVPSDGYFYGTCWDNKTQFTPLSLQEKSVRGTISNRLKGTVKNDPLKLNSEVEKANLQKVDACALGINQDTLMHQFTLKVLGGVEIPSACNNALFKQSYAQAAKTYIEKEGFRELGHRYAQNIANGRFLWRNRVGAEQIEVVVKVLNQSQQVEWVFDATQYSIHQFDIKDEKLTLLGDKIAAALANPQGALLLEITTYVQLAKAQEVYPSEELVMDKGKGDKSKILYHVGGYAAMHSQKVGNALRSIDTWYPAYGSDHGAGAIAIEPYGAVTNLGTAYRTPKENQDFYTHFDKWARGESLPRVEDEHYVMAVLVRGGVFGESDK</sequence>
<protein>
    <submittedName>
        <fullName evidence="1">CRISPR type I-F/YPEST-associated protein Csy3</fullName>
    </submittedName>
</protein>
<dbReference type="AlphaFoldDB" id="A0A379G2I4"/>
<dbReference type="OrthoDB" id="240864at2"/>
<dbReference type="CDD" id="cd09737">
    <property type="entry name" value="Csy3_I-F"/>
    <property type="match status" value="1"/>
</dbReference>